<dbReference type="SUPFAM" id="SSF46785">
    <property type="entry name" value="Winged helix' DNA-binding domain"/>
    <property type="match status" value="1"/>
</dbReference>
<dbReference type="HOGENOM" id="CLU_039613_6_4_4"/>
<dbReference type="GO" id="GO:0003677">
    <property type="term" value="F:DNA binding"/>
    <property type="evidence" value="ECO:0007669"/>
    <property type="project" value="UniProtKB-KW"/>
</dbReference>
<dbReference type="Gene3D" id="3.40.190.10">
    <property type="entry name" value="Periplasmic binding protein-like II"/>
    <property type="match status" value="2"/>
</dbReference>
<keyword evidence="3" id="KW-0238">DNA-binding</keyword>
<proteinExistence type="inferred from homology"/>
<accession>A0A076PC36</accession>
<dbReference type="AlphaFoldDB" id="A0A076PC36"/>
<gene>
    <name evidence="6" type="ORF">O987_00775</name>
</gene>
<dbReference type="PRINTS" id="PR00039">
    <property type="entry name" value="HTHLYSR"/>
</dbReference>
<sequence>MENIHFPFTGFKKLIQINLRQLEYFVAAARHGSTARAALAINVSQPSISKAIADLEAQWGEQLFVRKHAVGLDLTAAGQARSREALSLLEAAQRLQEPRKQAVSGTLRLGFLSTLGALWIPQLLTQMQKRHPSIDIELIEGDIASLTRQVERGEIHAALQYDLGLARPLLTMHPVAALPPYALLPARHALSAAPSVSLAELAQSPLLLINLPQSREYFLSLFREAGVVPTVNYELASIELVRSMVANGHGVSVLTTRPVFDRTHDGKRLVCKRIKGRVAKQAVVLSAPRSNASALIAPFLTVAKSVIAPD</sequence>
<comment type="similarity">
    <text evidence="1">Belongs to the LysR transcriptional regulatory family.</text>
</comment>
<dbReference type="InterPro" id="IPR005119">
    <property type="entry name" value="LysR_subst-bd"/>
</dbReference>
<evidence type="ECO:0000256" key="2">
    <source>
        <dbReference type="ARBA" id="ARBA00023015"/>
    </source>
</evidence>
<dbReference type="SUPFAM" id="SSF53850">
    <property type="entry name" value="Periplasmic binding protein-like II"/>
    <property type="match status" value="1"/>
</dbReference>
<dbReference type="PROSITE" id="PS50931">
    <property type="entry name" value="HTH_LYSR"/>
    <property type="match status" value="1"/>
</dbReference>
<evidence type="ECO:0000259" key="5">
    <source>
        <dbReference type="PROSITE" id="PS50931"/>
    </source>
</evidence>
<dbReference type="Pfam" id="PF00126">
    <property type="entry name" value="HTH_1"/>
    <property type="match status" value="1"/>
</dbReference>
<dbReference type="PANTHER" id="PTHR30346:SF0">
    <property type="entry name" value="HCA OPERON TRANSCRIPTIONAL ACTIVATOR HCAR"/>
    <property type="match status" value="1"/>
</dbReference>
<name>A0A076PC36_COMTE</name>
<evidence type="ECO:0000313" key="6">
    <source>
        <dbReference type="EMBL" id="AIJ44354.1"/>
    </source>
</evidence>
<keyword evidence="2" id="KW-0805">Transcription regulation</keyword>
<evidence type="ECO:0000313" key="7">
    <source>
        <dbReference type="Proteomes" id="UP000028782"/>
    </source>
</evidence>
<reference evidence="6 7" key="1">
    <citation type="journal article" date="2014" name="Genome Announc.">
        <title>Complete Genome Sequence of Polychlorinated Biphenyl Degrader Comamonas testosteroni TK102 (NBRC 109938).</title>
        <authorList>
            <person name="Fukuda K."/>
            <person name="Hosoyama A."/>
            <person name="Tsuchikane K."/>
            <person name="Ohji S."/>
            <person name="Yamazoe A."/>
            <person name="Fujita N."/>
            <person name="Shintani M."/>
            <person name="Kimbara K."/>
        </authorList>
    </citation>
    <scope>NUCLEOTIDE SEQUENCE [LARGE SCALE GENOMIC DNA]</scope>
    <source>
        <strain evidence="6">TK102</strain>
    </source>
</reference>
<dbReference type="Gene3D" id="1.10.10.10">
    <property type="entry name" value="Winged helix-like DNA-binding domain superfamily/Winged helix DNA-binding domain"/>
    <property type="match status" value="1"/>
</dbReference>
<dbReference type="EMBL" id="CP006704">
    <property type="protein sequence ID" value="AIJ44354.1"/>
    <property type="molecule type" value="Genomic_DNA"/>
</dbReference>
<organism evidence="6 7">
    <name type="scientific">Comamonas testosteroni TK102</name>
    <dbReference type="NCBI Taxonomy" id="1392005"/>
    <lineage>
        <taxon>Bacteria</taxon>
        <taxon>Pseudomonadati</taxon>
        <taxon>Pseudomonadota</taxon>
        <taxon>Betaproteobacteria</taxon>
        <taxon>Burkholderiales</taxon>
        <taxon>Comamonadaceae</taxon>
        <taxon>Comamonas</taxon>
    </lineage>
</organism>
<evidence type="ECO:0000256" key="3">
    <source>
        <dbReference type="ARBA" id="ARBA00023125"/>
    </source>
</evidence>
<evidence type="ECO:0000256" key="4">
    <source>
        <dbReference type="ARBA" id="ARBA00023163"/>
    </source>
</evidence>
<dbReference type="KEGG" id="ctes:O987_00775"/>
<keyword evidence="4" id="KW-0804">Transcription</keyword>
<evidence type="ECO:0000256" key="1">
    <source>
        <dbReference type="ARBA" id="ARBA00009437"/>
    </source>
</evidence>
<dbReference type="Pfam" id="PF03466">
    <property type="entry name" value="LysR_substrate"/>
    <property type="match status" value="1"/>
</dbReference>
<dbReference type="InterPro" id="IPR000847">
    <property type="entry name" value="LysR_HTH_N"/>
</dbReference>
<dbReference type="Proteomes" id="UP000028782">
    <property type="component" value="Chromosome"/>
</dbReference>
<protein>
    <submittedName>
        <fullName evidence="6">LysR family transcriptional regulator</fullName>
    </submittedName>
</protein>
<feature type="domain" description="HTH lysR-type" evidence="5">
    <location>
        <begin position="17"/>
        <end position="75"/>
    </location>
</feature>
<dbReference type="InterPro" id="IPR036390">
    <property type="entry name" value="WH_DNA-bd_sf"/>
</dbReference>
<dbReference type="InterPro" id="IPR036388">
    <property type="entry name" value="WH-like_DNA-bd_sf"/>
</dbReference>
<dbReference type="GO" id="GO:0032993">
    <property type="term" value="C:protein-DNA complex"/>
    <property type="evidence" value="ECO:0007669"/>
    <property type="project" value="TreeGrafter"/>
</dbReference>
<dbReference type="GO" id="GO:0003700">
    <property type="term" value="F:DNA-binding transcription factor activity"/>
    <property type="evidence" value="ECO:0007669"/>
    <property type="project" value="InterPro"/>
</dbReference>
<dbReference type="PANTHER" id="PTHR30346">
    <property type="entry name" value="TRANSCRIPTIONAL DUAL REGULATOR HCAR-RELATED"/>
    <property type="match status" value="1"/>
</dbReference>
<dbReference type="RefSeq" id="WP_080731421.1">
    <property type="nucleotide sequence ID" value="NZ_CP006704.1"/>
</dbReference>